<dbReference type="SUPFAM" id="SSF48371">
    <property type="entry name" value="ARM repeat"/>
    <property type="match status" value="1"/>
</dbReference>
<dbReference type="Proteomes" id="UP001549104">
    <property type="component" value="Unassembled WGS sequence"/>
</dbReference>
<dbReference type="Pfam" id="PF08713">
    <property type="entry name" value="DNA_alkylation"/>
    <property type="match status" value="1"/>
</dbReference>
<dbReference type="RefSeq" id="WP_354311978.1">
    <property type="nucleotide sequence ID" value="NZ_CP185279.1"/>
</dbReference>
<organism evidence="1 2">
    <name type="scientific">Sporosarcina psychrophila</name>
    <name type="common">Bacillus psychrophilus</name>
    <dbReference type="NCBI Taxonomy" id="1476"/>
    <lineage>
        <taxon>Bacteria</taxon>
        <taxon>Bacillati</taxon>
        <taxon>Bacillota</taxon>
        <taxon>Bacilli</taxon>
        <taxon>Bacillales</taxon>
        <taxon>Caryophanaceae</taxon>
        <taxon>Sporosarcina</taxon>
    </lineage>
</organism>
<name>A0ABV2K5A3_SPOPS</name>
<protein>
    <recommendedName>
        <fullName evidence="3">DNA alkylation repair protein</fullName>
    </recommendedName>
</protein>
<dbReference type="PANTHER" id="PTHR41291">
    <property type="entry name" value="DNA ALKYLATION REPAIR PROTEIN"/>
    <property type="match status" value="1"/>
</dbReference>
<keyword evidence="2" id="KW-1185">Reference proteome</keyword>
<accession>A0ABV2K5A3</accession>
<evidence type="ECO:0008006" key="3">
    <source>
        <dbReference type="Google" id="ProtNLM"/>
    </source>
</evidence>
<dbReference type="InterPro" id="IPR014825">
    <property type="entry name" value="DNA_alkylation"/>
</dbReference>
<sequence>MTFEEVMKQLEEFGNEQTKTTFLNHGASEPFFGVRVGDLKKILKYIKKDHELALRLYDTGNSDAMYLAALAVDPKLMTEDDLQRWVDAANWYMNAEYAVGWVAAESPNALKLAREWIRSDREMTAVAGWSTYSNYITYAGADELDLKEISSFLQEICNTIHEAPNRVRYNMNQFIICVGAYVPEIRDEAKKVAEAVGKVHVDVGNTACKVPLATDYIEKVLTRGEPKKKKTVRC</sequence>
<dbReference type="Gene3D" id="1.25.10.90">
    <property type="match status" value="1"/>
</dbReference>
<comment type="caution">
    <text evidence="1">The sequence shown here is derived from an EMBL/GenBank/DDBJ whole genome shotgun (WGS) entry which is preliminary data.</text>
</comment>
<reference evidence="1 2" key="1">
    <citation type="submission" date="2024-06" db="EMBL/GenBank/DDBJ databases">
        <title>Sorghum-associated microbial communities from plants grown in Nebraska, USA.</title>
        <authorList>
            <person name="Schachtman D."/>
        </authorList>
    </citation>
    <scope>NUCLEOTIDE SEQUENCE [LARGE SCALE GENOMIC DNA]</scope>
    <source>
        <strain evidence="1 2">1288</strain>
    </source>
</reference>
<evidence type="ECO:0000313" key="1">
    <source>
        <dbReference type="EMBL" id="MET3655264.1"/>
    </source>
</evidence>
<gene>
    <name evidence="1" type="ORF">ABIC55_000348</name>
</gene>
<dbReference type="EMBL" id="JBEPME010000001">
    <property type="protein sequence ID" value="MET3655264.1"/>
    <property type="molecule type" value="Genomic_DNA"/>
</dbReference>
<dbReference type="PANTHER" id="PTHR41291:SF1">
    <property type="entry name" value="DNA ALKYLATION REPAIR PROTEIN"/>
    <property type="match status" value="1"/>
</dbReference>
<proteinExistence type="predicted"/>
<dbReference type="InterPro" id="IPR016024">
    <property type="entry name" value="ARM-type_fold"/>
</dbReference>
<dbReference type="CDD" id="cd06561">
    <property type="entry name" value="AlkD_like"/>
    <property type="match status" value="1"/>
</dbReference>
<evidence type="ECO:0000313" key="2">
    <source>
        <dbReference type="Proteomes" id="UP001549104"/>
    </source>
</evidence>